<name>V9Z7P8_9ACTN</name>
<keyword evidence="2" id="KW-0614">Plasmid</keyword>
<protein>
    <submittedName>
        <fullName evidence="2">Uncharacterized protein</fullName>
    </submittedName>
</protein>
<proteinExistence type="predicted"/>
<accession>V9Z7P8</accession>
<organism evidence="2">
    <name type="scientific">Streptomyces sp. F2</name>
    <dbReference type="NCBI Taxonomy" id="317660"/>
    <lineage>
        <taxon>Bacteria</taxon>
        <taxon>Bacillati</taxon>
        <taxon>Actinomycetota</taxon>
        <taxon>Actinomycetes</taxon>
        <taxon>Kitasatosporales</taxon>
        <taxon>Streptomycetaceae</taxon>
        <taxon>Streptomyces</taxon>
    </lineage>
</organism>
<gene>
    <name evidence="2" type="ORF">pFRL4_158c</name>
</gene>
<evidence type="ECO:0000313" key="2">
    <source>
        <dbReference type="EMBL" id="AHE39391.1"/>
    </source>
</evidence>
<sequence>MTSAGPVAYARAGRTARPDALRSSAAGSAPRRGRRDRTGQAVARAPRPRHEVGLRHHHQARGGRSSRRREAPNY</sequence>
<reference evidence="2" key="1">
    <citation type="submission" date="2013-09" db="EMBL/GenBank/DDBJ databases">
        <title>Complete nucleotide sequence of Streptomyces linear plasmid pFRL4.</title>
        <authorList>
            <person name="Chen Z."/>
            <person name="Fang P."/>
            <person name="Qin Z."/>
        </authorList>
    </citation>
    <scope>NUCLEOTIDE SEQUENCE</scope>
    <source>
        <plasmid evidence="2">pFRL4</plasmid>
    </source>
</reference>
<evidence type="ECO:0000256" key="1">
    <source>
        <dbReference type="SAM" id="MobiDB-lite"/>
    </source>
</evidence>
<feature type="region of interest" description="Disordered" evidence="1">
    <location>
        <begin position="1"/>
        <end position="74"/>
    </location>
</feature>
<dbReference type="EMBL" id="KF602049">
    <property type="protein sequence ID" value="AHE39391.1"/>
    <property type="molecule type" value="Genomic_DNA"/>
</dbReference>
<feature type="compositionally biased region" description="Basic residues" evidence="1">
    <location>
        <begin position="55"/>
        <end position="67"/>
    </location>
</feature>
<geneLocation type="plasmid" evidence="2">
    <name>pFRL4</name>
</geneLocation>
<dbReference type="AlphaFoldDB" id="V9Z7P8"/>